<proteinExistence type="predicted"/>
<evidence type="ECO:0000256" key="1">
    <source>
        <dbReference type="SAM" id="MobiDB-lite"/>
    </source>
</evidence>
<gene>
    <name evidence="3" type="ORF">ACEWY4_002676</name>
</gene>
<reference evidence="3 4" key="1">
    <citation type="submission" date="2024-09" db="EMBL/GenBank/DDBJ databases">
        <title>A chromosome-level genome assembly of Gray's grenadier anchovy, Coilia grayii.</title>
        <authorList>
            <person name="Fu Z."/>
        </authorList>
    </citation>
    <scope>NUCLEOTIDE SEQUENCE [LARGE SCALE GENOMIC DNA]</scope>
    <source>
        <strain evidence="3">G4</strain>
        <tissue evidence="3">Muscle</tissue>
    </source>
</reference>
<dbReference type="Pfam" id="PF13768">
    <property type="entry name" value="VWA_3"/>
    <property type="match status" value="2"/>
</dbReference>
<feature type="domain" description="VWFA" evidence="2">
    <location>
        <begin position="135"/>
        <end position="266"/>
    </location>
</feature>
<dbReference type="AlphaFoldDB" id="A0ABD1KP02"/>
<evidence type="ECO:0000259" key="2">
    <source>
        <dbReference type="Pfam" id="PF13768"/>
    </source>
</evidence>
<name>A0ABD1KP02_9TELE</name>
<sequence length="815" mass="90378">MNSHGASLIARGCPERCGLSGQTADEDDGLLVTNINHSKDLMRMHTLRADPGVCQSTADWLESNSLRSTGLSLCHFLSHCSSSSPGTTGEQLDISAEELGNFEMKLYHMIELYHHRIRWLTEGSRKVFGVVRGSKVAVLVDTSDVNCSTDRLLGLQRNLLGLLDEQLRHKREICLISFGSEVASLWDGLRDTSPLRLREVKDWVLQLGPSGGCSLLQAVEMALALPELHSLLIILGSCPDQPSGLVCDVVQQCLLGRQMSVHAVGYCCGSPVAIGVLDDSTDLELLWAEIKAARDVLNHIHSMRSGCVEDAEVVTGIEDMSLSEKMSETNHPNAPLNIQAKGLLPVTSQEWLKTHGLKAQKLGLYQVLAPNAYSPLKEFVPILGKTVTATVHERAMVPFEWHDGTVKNVHVDLPLLFHYQKQLRSAMRELDRRLVWLSSTGSRQIWGTVCEPRVQILVDISSLNDRHWLHILHSLRLLLEEHLSSQQSFNVIVFGTEVESWREALAPVSPKNLQEAWQWLQSRQCAGGRNTLGALRQALEGDHHQRTTPLPQGLYLFTSGVPDQDMAAISAYVSECCSTSDVRLHVCLFTAPTGTSSDPPPTHPLSWADTALALRRLARAGRGRFHWISSTGGQQQQQQQHPQWAEFRCSDLVELLTQRTSTRAPVAGQARPGSAPVRSVRTGGQQDKLPPPRPTLLTLSRLWLKQYGIKSLRLDLHKLASGPDCVHHKKLVQVTQQNGSAKYCAVLPSVELNGRVRHLQMTPAELRQYVSEAQRLLLRYYHRMQWLLSGQLPTAPPPPTSPIPTHKHTPPSPPP</sequence>
<dbReference type="PANTHER" id="PTHR46478:SF1">
    <property type="entry name" value="VON WILLEBRAND FACTOR A DOMAIN-CONTAINING PROTEIN 3A"/>
    <property type="match status" value="1"/>
</dbReference>
<feature type="region of interest" description="Disordered" evidence="1">
    <location>
        <begin position="792"/>
        <end position="815"/>
    </location>
</feature>
<accession>A0ABD1KP02</accession>
<protein>
    <recommendedName>
        <fullName evidence="2">VWFA domain-containing protein</fullName>
    </recommendedName>
</protein>
<keyword evidence="4" id="KW-1185">Reference proteome</keyword>
<dbReference type="SUPFAM" id="SSF53300">
    <property type="entry name" value="vWA-like"/>
    <property type="match status" value="1"/>
</dbReference>
<dbReference type="InterPro" id="IPR036465">
    <property type="entry name" value="vWFA_dom_sf"/>
</dbReference>
<dbReference type="PANTHER" id="PTHR46478">
    <property type="entry name" value="VON WILLEBRAND FACTOR A DOMAIN-CONTAINING PROTEIN 3A"/>
    <property type="match status" value="1"/>
</dbReference>
<organism evidence="3 4">
    <name type="scientific">Coilia grayii</name>
    <name type="common">Gray's grenadier anchovy</name>
    <dbReference type="NCBI Taxonomy" id="363190"/>
    <lineage>
        <taxon>Eukaryota</taxon>
        <taxon>Metazoa</taxon>
        <taxon>Chordata</taxon>
        <taxon>Craniata</taxon>
        <taxon>Vertebrata</taxon>
        <taxon>Euteleostomi</taxon>
        <taxon>Actinopterygii</taxon>
        <taxon>Neopterygii</taxon>
        <taxon>Teleostei</taxon>
        <taxon>Clupei</taxon>
        <taxon>Clupeiformes</taxon>
        <taxon>Clupeoidei</taxon>
        <taxon>Engraulidae</taxon>
        <taxon>Coilinae</taxon>
        <taxon>Coilia</taxon>
    </lineage>
</organism>
<comment type="caution">
    <text evidence="3">The sequence shown here is derived from an EMBL/GenBank/DDBJ whole genome shotgun (WGS) entry which is preliminary data.</text>
</comment>
<dbReference type="EMBL" id="JBHFQA010000003">
    <property type="protein sequence ID" value="KAL2100915.1"/>
    <property type="molecule type" value="Genomic_DNA"/>
</dbReference>
<dbReference type="Gene3D" id="3.40.50.410">
    <property type="entry name" value="von Willebrand factor, type A domain"/>
    <property type="match status" value="1"/>
</dbReference>
<evidence type="ECO:0000313" key="4">
    <source>
        <dbReference type="Proteomes" id="UP001591681"/>
    </source>
</evidence>
<dbReference type="InterPro" id="IPR002035">
    <property type="entry name" value="VWF_A"/>
</dbReference>
<feature type="domain" description="VWFA" evidence="2">
    <location>
        <begin position="454"/>
        <end position="587"/>
    </location>
</feature>
<feature type="region of interest" description="Disordered" evidence="1">
    <location>
        <begin position="663"/>
        <end position="692"/>
    </location>
</feature>
<evidence type="ECO:0000313" key="3">
    <source>
        <dbReference type="EMBL" id="KAL2100915.1"/>
    </source>
</evidence>
<dbReference type="Proteomes" id="UP001591681">
    <property type="component" value="Unassembled WGS sequence"/>
</dbReference>